<protein>
    <recommendedName>
        <fullName evidence="3">Aminotransferase-like plant mobile domain-containing protein</fullName>
    </recommendedName>
</protein>
<evidence type="ECO:0008006" key="3">
    <source>
        <dbReference type="Google" id="ProtNLM"/>
    </source>
</evidence>
<keyword evidence="2" id="KW-1185">Reference proteome</keyword>
<gene>
    <name evidence="1" type="ORF">Goshw_001606</name>
</gene>
<evidence type="ECO:0000313" key="2">
    <source>
        <dbReference type="Proteomes" id="UP000593576"/>
    </source>
</evidence>
<proteinExistence type="predicted"/>
<accession>A0A7J9N091</accession>
<organism evidence="1 2">
    <name type="scientific">Gossypium schwendimanii</name>
    <name type="common">Cotton</name>
    <dbReference type="NCBI Taxonomy" id="34291"/>
    <lineage>
        <taxon>Eukaryota</taxon>
        <taxon>Viridiplantae</taxon>
        <taxon>Streptophyta</taxon>
        <taxon>Embryophyta</taxon>
        <taxon>Tracheophyta</taxon>
        <taxon>Spermatophyta</taxon>
        <taxon>Magnoliopsida</taxon>
        <taxon>eudicotyledons</taxon>
        <taxon>Gunneridae</taxon>
        <taxon>Pentapetalae</taxon>
        <taxon>rosids</taxon>
        <taxon>malvids</taxon>
        <taxon>Malvales</taxon>
        <taxon>Malvaceae</taxon>
        <taxon>Malvoideae</taxon>
        <taxon>Gossypium</taxon>
    </lineage>
</organism>
<dbReference type="OrthoDB" id="971715at2759"/>
<sequence length="130" mass="15390">WNHLASYARLPASLEDIRLLLDQQSEAQSDRVLRQFGFRQPIPVAPEVLDDHHKIDIRQLHTDWPRFWSHYIQIWEDRYDYIPTRKPIIVLELACVPEYMHGLGSMASRIYCRQRRDSGNYVSKGNDVSL</sequence>
<reference evidence="1 2" key="1">
    <citation type="journal article" date="2019" name="Genome Biol. Evol.">
        <title>Insights into the evolution of the New World diploid cottons (Gossypium, subgenus Houzingenia) based on genome sequencing.</title>
        <authorList>
            <person name="Grover C.E."/>
            <person name="Arick M.A. 2nd"/>
            <person name="Thrash A."/>
            <person name="Conover J.L."/>
            <person name="Sanders W.S."/>
            <person name="Peterson D.G."/>
            <person name="Frelichowski J.E."/>
            <person name="Scheffler J.A."/>
            <person name="Scheffler B.E."/>
            <person name="Wendel J.F."/>
        </authorList>
    </citation>
    <scope>NUCLEOTIDE SEQUENCE [LARGE SCALE GENOMIC DNA]</scope>
    <source>
        <strain evidence="1">1</strain>
        <tissue evidence="1">Leaf</tissue>
    </source>
</reference>
<evidence type="ECO:0000313" key="1">
    <source>
        <dbReference type="EMBL" id="MBA0876692.1"/>
    </source>
</evidence>
<name>A0A7J9N091_GOSSC</name>
<feature type="non-terminal residue" evidence="1">
    <location>
        <position position="130"/>
    </location>
</feature>
<dbReference type="EMBL" id="JABFAF010265674">
    <property type="protein sequence ID" value="MBA0876692.1"/>
    <property type="molecule type" value="Genomic_DNA"/>
</dbReference>
<dbReference type="Proteomes" id="UP000593576">
    <property type="component" value="Unassembled WGS sequence"/>
</dbReference>
<comment type="caution">
    <text evidence="1">The sequence shown here is derived from an EMBL/GenBank/DDBJ whole genome shotgun (WGS) entry which is preliminary data.</text>
</comment>
<dbReference type="AlphaFoldDB" id="A0A7J9N091"/>